<gene>
    <name evidence="1" type="ORF">VFH_II204920</name>
</gene>
<name>A0AAV0ZT17_VICFA</name>
<proteinExistence type="predicted"/>
<organism evidence="1 2">
    <name type="scientific">Vicia faba</name>
    <name type="common">Broad bean</name>
    <name type="synonym">Faba vulgaris</name>
    <dbReference type="NCBI Taxonomy" id="3906"/>
    <lineage>
        <taxon>Eukaryota</taxon>
        <taxon>Viridiplantae</taxon>
        <taxon>Streptophyta</taxon>
        <taxon>Embryophyta</taxon>
        <taxon>Tracheophyta</taxon>
        <taxon>Spermatophyta</taxon>
        <taxon>Magnoliopsida</taxon>
        <taxon>eudicotyledons</taxon>
        <taxon>Gunneridae</taxon>
        <taxon>Pentapetalae</taxon>
        <taxon>rosids</taxon>
        <taxon>fabids</taxon>
        <taxon>Fabales</taxon>
        <taxon>Fabaceae</taxon>
        <taxon>Papilionoideae</taxon>
        <taxon>50 kb inversion clade</taxon>
        <taxon>NPAAA clade</taxon>
        <taxon>Hologalegina</taxon>
        <taxon>IRL clade</taxon>
        <taxon>Fabeae</taxon>
        <taxon>Vicia</taxon>
    </lineage>
</organism>
<sequence>MSFFFFFFLAIPSPPGYTWFPLLFLLRSHLSGLLLSNFIVLFQFRSQTLLTSLVISKLKRNTKHNMSMKMNIEVSLKQERENSNRTFRSRSDGFLITVAERIRIYGLQFDYFWYATTTGGRATRQYDEDGSPLKRNVAML</sequence>
<protein>
    <submittedName>
        <fullName evidence="1">Uncharacterized protein</fullName>
    </submittedName>
</protein>
<keyword evidence="2" id="KW-1185">Reference proteome</keyword>
<accession>A0AAV0ZT17</accession>
<dbReference type="AlphaFoldDB" id="A0AAV0ZT17"/>
<reference evidence="1 2" key="1">
    <citation type="submission" date="2023-01" db="EMBL/GenBank/DDBJ databases">
        <authorList>
            <person name="Kreplak J."/>
        </authorList>
    </citation>
    <scope>NUCLEOTIDE SEQUENCE [LARGE SCALE GENOMIC DNA]</scope>
</reference>
<dbReference type="EMBL" id="OX451737">
    <property type="protein sequence ID" value="CAI8600069.1"/>
    <property type="molecule type" value="Genomic_DNA"/>
</dbReference>
<evidence type="ECO:0000313" key="2">
    <source>
        <dbReference type="Proteomes" id="UP001157006"/>
    </source>
</evidence>
<dbReference type="Proteomes" id="UP001157006">
    <property type="component" value="Chromosome 2"/>
</dbReference>
<evidence type="ECO:0000313" key="1">
    <source>
        <dbReference type="EMBL" id="CAI8600069.1"/>
    </source>
</evidence>